<evidence type="ECO:0000256" key="2">
    <source>
        <dbReference type="SAM" id="Phobius"/>
    </source>
</evidence>
<accession>A0A1D2MJP4</accession>
<keyword evidence="2" id="KW-0812">Transmembrane</keyword>
<proteinExistence type="predicted"/>
<feature type="transmembrane region" description="Helical" evidence="2">
    <location>
        <begin position="248"/>
        <end position="268"/>
    </location>
</feature>
<dbReference type="EMBL" id="LJIJ01001068">
    <property type="protein sequence ID" value="ODM93141.1"/>
    <property type="molecule type" value="Genomic_DNA"/>
</dbReference>
<keyword evidence="4" id="KW-1185">Reference proteome</keyword>
<evidence type="ECO:0000256" key="1">
    <source>
        <dbReference type="SAM" id="MobiDB-lite"/>
    </source>
</evidence>
<feature type="transmembrane region" description="Helical" evidence="2">
    <location>
        <begin position="317"/>
        <end position="339"/>
    </location>
</feature>
<keyword evidence="2" id="KW-1133">Transmembrane helix</keyword>
<feature type="transmembrane region" description="Helical" evidence="2">
    <location>
        <begin position="191"/>
        <end position="209"/>
    </location>
</feature>
<name>A0A1D2MJP4_ORCCI</name>
<feature type="transmembrane region" description="Helical" evidence="2">
    <location>
        <begin position="221"/>
        <end position="242"/>
    </location>
</feature>
<feature type="transmembrane region" description="Helical" evidence="2">
    <location>
        <begin position="289"/>
        <end position="311"/>
    </location>
</feature>
<reference evidence="3 4" key="1">
    <citation type="journal article" date="2016" name="Genome Biol. Evol.">
        <title>Gene Family Evolution Reflects Adaptation to Soil Environmental Stressors in the Genome of the Collembolan Orchesella cincta.</title>
        <authorList>
            <person name="Faddeeva-Vakhrusheva A."/>
            <person name="Derks M.F."/>
            <person name="Anvar S.Y."/>
            <person name="Agamennone V."/>
            <person name="Suring W."/>
            <person name="Smit S."/>
            <person name="van Straalen N.M."/>
            <person name="Roelofs D."/>
        </authorList>
    </citation>
    <scope>NUCLEOTIDE SEQUENCE [LARGE SCALE GENOMIC DNA]</scope>
    <source>
        <tissue evidence="3">Mixed pool</tissue>
    </source>
</reference>
<evidence type="ECO:0000313" key="3">
    <source>
        <dbReference type="EMBL" id="ODM93141.1"/>
    </source>
</evidence>
<dbReference type="Proteomes" id="UP000094527">
    <property type="component" value="Unassembled WGS sequence"/>
</dbReference>
<feature type="region of interest" description="Disordered" evidence="1">
    <location>
        <begin position="350"/>
        <end position="382"/>
    </location>
</feature>
<dbReference type="AlphaFoldDB" id="A0A1D2MJP4"/>
<feature type="transmembrane region" description="Helical" evidence="2">
    <location>
        <begin position="152"/>
        <end position="171"/>
    </location>
</feature>
<protein>
    <submittedName>
        <fullName evidence="3">Uncharacterized protein</fullName>
    </submittedName>
</protein>
<keyword evidence="2" id="KW-0472">Membrane</keyword>
<feature type="compositionally biased region" description="Polar residues" evidence="1">
    <location>
        <begin position="371"/>
        <end position="382"/>
    </location>
</feature>
<evidence type="ECO:0000313" key="4">
    <source>
        <dbReference type="Proteomes" id="UP000094527"/>
    </source>
</evidence>
<organism evidence="3 4">
    <name type="scientific">Orchesella cincta</name>
    <name type="common">Springtail</name>
    <name type="synonym">Podura cincta</name>
    <dbReference type="NCBI Taxonomy" id="48709"/>
    <lineage>
        <taxon>Eukaryota</taxon>
        <taxon>Metazoa</taxon>
        <taxon>Ecdysozoa</taxon>
        <taxon>Arthropoda</taxon>
        <taxon>Hexapoda</taxon>
        <taxon>Collembola</taxon>
        <taxon>Entomobryomorpha</taxon>
        <taxon>Entomobryoidea</taxon>
        <taxon>Orchesellidae</taxon>
        <taxon>Orchesellinae</taxon>
        <taxon>Orchesella</taxon>
    </lineage>
</organism>
<gene>
    <name evidence="3" type="ORF">Ocin01_13549</name>
</gene>
<feature type="transmembrane region" description="Helical" evidence="2">
    <location>
        <begin position="78"/>
        <end position="104"/>
    </location>
</feature>
<feature type="transmembrane region" description="Helical" evidence="2">
    <location>
        <begin position="110"/>
        <end position="131"/>
    </location>
</feature>
<feature type="compositionally biased region" description="Basic and acidic residues" evidence="1">
    <location>
        <begin position="356"/>
        <end position="370"/>
    </location>
</feature>
<comment type="caution">
    <text evidence="3">The sequence shown here is derived from an EMBL/GenBank/DDBJ whole genome shotgun (WGS) entry which is preliminary data.</text>
</comment>
<sequence>MVQCAQDGQKSTLLILTCDLFPLKGSETPNEIWPRAHYLIPEMIIAGHGLTHSENGERSLNGALTNHLTSCCPKSSRAFVVIAVAIWIELGCGLVASVWTVLFNDRLVDIWAYIIFAVDLAFALGLFYCTGQLTWSRLKRNPVGGKEQSASLNWIFVICTLFTFGLFAAVLCYNGDVLVGKGQSNKLLHGVFGMYASVALLLPFFYMVFSASPLTLELFPFIILVTSMQMGTGLALTTYTAFFNHKKINVWAYILFGIEIATAVGLFYKGGREICSRLGGNSSAKPETIFYWACGIYTVKTGFLFVIVWYYNAFVLGHISLSMVFLDSFGMYLFSLYLLTLVKCIPDDPNDSDDEGVSKYEVEPDPEDRTSVSSTQNTLTVN</sequence>